<feature type="transmembrane region" description="Helical" evidence="1">
    <location>
        <begin position="71"/>
        <end position="89"/>
    </location>
</feature>
<gene>
    <name evidence="3" type="ORF">QR680_003279</name>
</gene>
<feature type="transmembrane region" description="Helical" evidence="1">
    <location>
        <begin position="225"/>
        <end position="248"/>
    </location>
</feature>
<protein>
    <recommendedName>
        <fullName evidence="2">DUF7808 domain-containing protein</fullName>
    </recommendedName>
</protein>
<comment type="caution">
    <text evidence="3">The sequence shown here is derived from an EMBL/GenBank/DDBJ whole genome shotgun (WGS) entry which is preliminary data.</text>
</comment>
<dbReference type="InterPro" id="IPR019426">
    <property type="entry name" value="7TM_GPCR_serpentine_rcpt_Srv"/>
</dbReference>
<dbReference type="AlphaFoldDB" id="A0AA39H696"/>
<evidence type="ECO:0000313" key="3">
    <source>
        <dbReference type="EMBL" id="KAK0399930.1"/>
    </source>
</evidence>
<accession>A0AA39H696</accession>
<dbReference type="InterPro" id="IPR056710">
    <property type="entry name" value="DUF7808"/>
</dbReference>
<dbReference type="Pfam" id="PF25096">
    <property type="entry name" value="DUF7808"/>
    <property type="match status" value="1"/>
</dbReference>
<feature type="transmembrane region" description="Helical" evidence="1">
    <location>
        <begin position="7"/>
        <end position="29"/>
    </location>
</feature>
<feature type="domain" description="DUF7808" evidence="2">
    <location>
        <begin position="334"/>
        <end position="453"/>
    </location>
</feature>
<keyword evidence="1" id="KW-0812">Transmembrane</keyword>
<feature type="transmembrane region" description="Helical" evidence="1">
    <location>
        <begin position="185"/>
        <end position="204"/>
    </location>
</feature>
<dbReference type="SUPFAM" id="SSF81321">
    <property type="entry name" value="Family A G protein-coupled receptor-like"/>
    <property type="match status" value="1"/>
</dbReference>
<dbReference type="Gene3D" id="1.20.1070.10">
    <property type="entry name" value="Rhodopsin 7-helix transmembrane proteins"/>
    <property type="match status" value="1"/>
</dbReference>
<evidence type="ECO:0000256" key="1">
    <source>
        <dbReference type="SAM" id="Phobius"/>
    </source>
</evidence>
<organism evidence="3 4">
    <name type="scientific">Steinernema hermaphroditum</name>
    <dbReference type="NCBI Taxonomy" id="289476"/>
    <lineage>
        <taxon>Eukaryota</taxon>
        <taxon>Metazoa</taxon>
        <taxon>Ecdysozoa</taxon>
        <taxon>Nematoda</taxon>
        <taxon>Chromadorea</taxon>
        <taxon>Rhabditida</taxon>
        <taxon>Tylenchina</taxon>
        <taxon>Panagrolaimomorpha</taxon>
        <taxon>Strongyloidoidea</taxon>
        <taxon>Steinernematidae</taxon>
        <taxon>Steinernema</taxon>
    </lineage>
</organism>
<feature type="transmembrane region" description="Helical" evidence="1">
    <location>
        <begin position="41"/>
        <end position="59"/>
    </location>
</feature>
<evidence type="ECO:0000313" key="4">
    <source>
        <dbReference type="Proteomes" id="UP001175271"/>
    </source>
</evidence>
<reference evidence="3" key="1">
    <citation type="submission" date="2023-06" db="EMBL/GenBank/DDBJ databases">
        <title>Genomic analysis of the entomopathogenic nematode Steinernema hermaphroditum.</title>
        <authorList>
            <person name="Schwarz E.M."/>
            <person name="Heppert J.K."/>
            <person name="Baniya A."/>
            <person name="Schwartz H.T."/>
            <person name="Tan C.-H."/>
            <person name="Antoshechkin I."/>
            <person name="Sternberg P.W."/>
            <person name="Goodrich-Blair H."/>
            <person name="Dillman A.R."/>
        </authorList>
    </citation>
    <scope>NUCLEOTIDE SEQUENCE</scope>
    <source>
        <strain evidence="3">PS9179</strain>
        <tissue evidence="3">Whole animal</tissue>
    </source>
</reference>
<dbReference type="InterPro" id="IPR051119">
    <property type="entry name" value="Nematode_SR-like"/>
</dbReference>
<dbReference type="Pfam" id="PF10323">
    <property type="entry name" value="7TM_GPCR_Srv"/>
    <property type="match status" value="1"/>
</dbReference>
<dbReference type="Proteomes" id="UP001175271">
    <property type="component" value="Unassembled WGS sequence"/>
</dbReference>
<name>A0AA39H696_9BILA</name>
<dbReference type="PANTHER" id="PTHR31627">
    <property type="entry name" value="SERPENTINE RECEPTOR CLASS GAMMA-RELATED"/>
    <property type="match status" value="1"/>
</dbReference>
<dbReference type="EMBL" id="JAUCMV010000005">
    <property type="protein sequence ID" value="KAK0399930.1"/>
    <property type="molecule type" value="Genomic_DNA"/>
</dbReference>
<keyword evidence="4" id="KW-1185">Reference proteome</keyword>
<feature type="transmembrane region" description="Helical" evidence="1">
    <location>
        <begin position="134"/>
        <end position="151"/>
    </location>
</feature>
<evidence type="ECO:0000259" key="2">
    <source>
        <dbReference type="Pfam" id="PF25096"/>
    </source>
</evidence>
<proteinExistence type="predicted"/>
<sequence>MAMPMFHYILVVFVAISAVLNAAVIIAILKFRKSNPYLKGSFFGLIIFHGVADLLLAFEFTTLMRARKYRYLDFMLYEGSALWYVLPYITNGLHYYLKAVIYMGNILLSFNRFTSAMFSLYYEPFWQSKIMISVRVLGWILPLAAVLPLVLNPNYHMWFSISESKETVRLQNDNESTQVTSYIDGSLSLAATVICFIFYALSAITISRQMLKHGMQKKHGVEIRLFISSFSIFIVLTLNSINQIWTIIASKQENNEIVMWLNDLSYPLLDVMYSGNPWILCATSSAIREALLRLVIEKDRLELSWVLTMSTIELLLLSLSVLQLILTADGVQSSHNQMRVLTCIAEKEGDDAKCAIKLMKKPDAEDFESAPTGKGCFSEFAKEENTTKVFCPLYCPEASSAYIISKKPANNNKCIKFNNYQIIEKGGDYYFWRSGPCLKEELQFDIGCSFEFFEGMMDVKEFLTKKAKQ</sequence>
<feature type="transmembrane region" description="Helical" evidence="1">
    <location>
        <begin position="101"/>
        <end position="122"/>
    </location>
</feature>
<keyword evidence="1" id="KW-1133">Transmembrane helix</keyword>
<keyword evidence="1" id="KW-0472">Membrane</keyword>